<accession>A0A1I4Q3T6</accession>
<evidence type="ECO:0000256" key="1">
    <source>
        <dbReference type="SAM" id="SignalP"/>
    </source>
</evidence>
<proteinExistence type="predicted"/>
<dbReference type="InterPro" id="IPR023824">
    <property type="entry name" value="CHP04073_exosortase-affil"/>
</dbReference>
<feature type="chain" id="PRO_5011739446" evidence="1">
    <location>
        <begin position="25"/>
        <end position="127"/>
    </location>
</feature>
<gene>
    <name evidence="2" type="ORF">SAMN05421880_11382</name>
</gene>
<evidence type="ECO:0000313" key="2">
    <source>
        <dbReference type="EMBL" id="SFM34310.1"/>
    </source>
</evidence>
<protein>
    <submittedName>
        <fullName evidence="2">Putative exosortase-associated protein, TIGR04073 family</fullName>
    </submittedName>
</protein>
<dbReference type="RefSeq" id="WP_090668702.1">
    <property type="nucleotide sequence ID" value="NZ_FOUF01000013.1"/>
</dbReference>
<sequence>MKKLTGLFLALTALFVLSSQTVLAQGYSSMSGGTMGKSYPTMAGEKLMTGVVNAATGFIELPKTIILTTRKDGAPYGLTVGFLTGLMHTVGRTVFGALDTATFFIPTQPTVQPNFIWQDFDRETTYG</sequence>
<keyword evidence="1" id="KW-0732">Signal</keyword>
<dbReference type="EMBL" id="FOUF01000013">
    <property type="protein sequence ID" value="SFM34310.1"/>
    <property type="molecule type" value="Genomic_DNA"/>
</dbReference>
<reference evidence="2 3" key="1">
    <citation type="submission" date="2016-10" db="EMBL/GenBank/DDBJ databases">
        <authorList>
            <person name="de Groot N.N."/>
        </authorList>
    </citation>
    <scope>NUCLEOTIDE SEQUENCE [LARGE SCALE GENOMIC DNA]</scope>
    <source>
        <strain evidence="2 3">Nm146</strain>
    </source>
</reference>
<evidence type="ECO:0000313" key="3">
    <source>
        <dbReference type="Proteomes" id="UP000199561"/>
    </source>
</evidence>
<dbReference type="STRING" id="52442.SAMN05421880_11382"/>
<dbReference type="AlphaFoldDB" id="A0A1I4Q3T6"/>
<keyword evidence="3" id="KW-1185">Reference proteome</keyword>
<dbReference type="Proteomes" id="UP000199561">
    <property type="component" value="Unassembled WGS sequence"/>
</dbReference>
<name>A0A1I4Q3T6_9PROT</name>
<dbReference type="NCBIfam" id="TIGR04073">
    <property type="entry name" value="exo_TIGR04073"/>
    <property type="match status" value="1"/>
</dbReference>
<organism evidence="2 3">
    <name type="scientific">Nitrosomonas nitrosa</name>
    <dbReference type="NCBI Taxonomy" id="52442"/>
    <lineage>
        <taxon>Bacteria</taxon>
        <taxon>Pseudomonadati</taxon>
        <taxon>Pseudomonadota</taxon>
        <taxon>Betaproteobacteria</taxon>
        <taxon>Nitrosomonadales</taxon>
        <taxon>Nitrosomonadaceae</taxon>
        <taxon>Nitrosomonas</taxon>
    </lineage>
</organism>
<feature type="signal peptide" evidence="1">
    <location>
        <begin position="1"/>
        <end position="24"/>
    </location>
</feature>